<evidence type="ECO:0000313" key="2">
    <source>
        <dbReference type="EMBL" id="BAU46596.1"/>
    </source>
</evidence>
<dbReference type="Proteomes" id="UP000218899">
    <property type="component" value="Chromosome"/>
</dbReference>
<keyword evidence="3" id="KW-1185">Reference proteome</keyword>
<proteinExistence type="predicted"/>
<dbReference type="PROSITE" id="PS50005">
    <property type="entry name" value="TPR"/>
    <property type="match status" value="2"/>
</dbReference>
<accession>A0A1B4UZN0</accession>
<protein>
    <submittedName>
        <fullName evidence="2">Uncharacterized protein</fullName>
    </submittedName>
</protein>
<feature type="repeat" description="TPR" evidence="1">
    <location>
        <begin position="18"/>
        <end position="51"/>
    </location>
</feature>
<sequence length="107" mass="11584">MALVDNLEAMLARGQESALLRYGLGSEYVKLGEPGRAIEHLRRAVELDPAYSAAWKALGQALAAAGRGEDAIEAYQQGIRAAEGRGDKQAAKEMGVFLKRLRRAQSE</sequence>
<dbReference type="Gene3D" id="1.25.40.10">
    <property type="entry name" value="Tetratricopeptide repeat domain"/>
    <property type="match status" value="1"/>
</dbReference>
<dbReference type="EMBL" id="AP014936">
    <property type="protein sequence ID" value="BAU46596.1"/>
    <property type="molecule type" value="Genomic_DNA"/>
</dbReference>
<dbReference type="KEGG" id="sva:SVA_0013"/>
<dbReference type="AlphaFoldDB" id="A0A1B4UZN0"/>
<organism evidence="2 3">
    <name type="scientific">Sulfurifustis variabilis</name>
    <dbReference type="NCBI Taxonomy" id="1675686"/>
    <lineage>
        <taxon>Bacteria</taxon>
        <taxon>Pseudomonadati</taxon>
        <taxon>Pseudomonadota</taxon>
        <taxon>Gammaproteobacteria</taxon>
        <taxon>Acidiferrobacterales</taxon>
        <taxon>Acidiferrobacteraceae</taxon>
        <taxon>Sulfurifustis</taxon>
    </lineage>
</organism>
<dbReference type="OrthoDB" id="8421013at2"/>
<keyword evidence="1" id="KW-0802">TPR repeat</keyword>
<dbReference type="SMART" id="SM00028">
    <property type="entry name" value="TPR"/>
    <property type="match status" value="2"/>
</dbReference>
<gene>
    <name evidence="2" type="ORF">SVA_0013</name>
</gene>
<evidence type="ECO:0000313" key="3">
    <source>
        <dbReference type="Proteomes" id="UP000218899"/>
    </source>
</evidence>
<dbReference type="SUPFAM" id="SSF48452">
    <property type="entry name" value="TPR-like"/>
    <property type="match status" value="1"/>
</dbReference>
<evidence type="ECO:0000256" key="1">
    <source>
        <dbReference type="PROSITE-ProRule" id="PRU00339"/>
    </source>
</evidence>
<name>A0A1B4UZN0_9GAMM</name>
<dbReference type="InterPro" id="IPR019734">
    <property type="entry name" value="TPR_rpt"/>
</dbReference>
<dbReference type="InterPro" id="IPR011990">
    <property type="entry name" value="TPR-like_helical_dom_sf"/>
</dbReference>
<reference evidence="2 3" key="1">
    <citation type="submission" date="2015-08" db="EMBL/GenBank/DDBJ databases">
        <title>Complete genome sequence of Sulfurifustis variabilis.</title>
        <authorList>
            <person name="Miura A."/>
            <person name="Kojima H."/>
            <person name="Fukui M."/>
        </authorList>
    </citation>
    <scope>NUCLEOTIDE SEQUENCE [LARGE SCALE GENOMIC DNA]</scope>
    <source>
        <strain evidence="3">skN76</strain>
    </source>
</reference>
<dbReference type="Pfam" id="PF13432">
    <property type="entry name" value="TPR_16"/>
    <property type="match status" value="1"/>
</dbReference>
<feature type="repeat" description="TPR" evidence="1">
    <location>
        <begin position="52"/>
        <end position="85"/>
    </location>
</feature>
<dbReference type="RefSeq" id="WP_096457011.1">
    <property type="nucleotide sequence ID" value="NZ_AP014936.1"/>
</dbReference>